<evidence type="ECO:0000313" key="1">
    <source>
        <dbReference type="EMBL" id="MDC7683495.1"/>
    </source>
</evidence>
<dbReference type="Proteomes" id="UP001214854">
    <property type="component" value="Unassembled WGS sequence"/>
</dbReference>
<proteinExistence type="predicted"/>
<evidence type="ECO:0000313" key="2">
    <source>
        <dbReference type="Proteomes" id="UP001214854"/>
    </source>
</evidence>
<sequence length="80" mass="8996">MKTTPPNTPHHPNEAYLLVRWEELEAAWRMLATPEKQAEITDTIIAIRELNRTAGPEKAVFSMIAATAWLTDDHPVSETA</sequence>
<name>A0ABT5HUH2_9CAUL</name>
<organism evidence="1 2">
    <name type="scientific">Asticcacaulis aquaticus</name>
    <dbReference type="NCBI Taxonomy" id="2984212"/>
    <lineage>
        <taxon>Bacteria</taxon>
        <taxon>Pseudomonadati</taxon>
        <taxon>Pseudomonadota</taxon>
        <taxon>Alphaproteobacteria</taxon>
        <taxon>Caulobacterales</taxon>
        <taxon>Caulobacteraceae</taxon>
        <taxon>Asticcacaulis</taxon>
    </lineage>
</organism>
<gene>
    <name evidence="1" type="ORF">PQU92_09425</name>
</gene>
<comment type="caution">
    <text evidence="1">The sequence shown here is derived from an EMBL/GenBank/DDBJ whole genome shotgun (WGS) entry which is preliminary data.</text>
</comment>
<reference evidence="1 2" key="1">
    <citation type="submission" date="2023-01" db="EMBL/GenBank/DDBJ databases">
        <title>Novel species of the genus Asticcacaulis isolated from rivers.</title>
        <authorList>
            <person name="Lu H."/>
        </authorList>
    </citation>
    <scope>NUCLEOTIDE SEQUENCE [LARGE SCALE GENOMIC DNA]</scope>
    <source>
        <strain evidence="1 2">BYS171W</strain>
    </source>
</reference>
<accession>A0ABT5HUH2</accession>
<keyword evidence="2" id="KW-1185">Reference proteome</keyword>
<dbReference type="EMBL" id="JAQQKX010000006">
    <property type="protein sequence ID" value="MDC7683495.1"/>
    <property type="molecule type" value="Genomic_DNA"/>
</dbReference>
<protein>
    <submittedName>
        <fullName evidence="1">Uncharacterized protein</fullName>
    </submittedName>
</protein>
<dbReference type="RefSeq" id="WP_272747963.1">
    <property type="nucleotide sequence ID" value="NZ_JAQQKX010000006.1"/>
</dbReference>